<feature type="domain" description="THAP-type" evidence="7">
    <location>
        <begin position="1"/>
        <end position="72"/>
    </location>
</feature>
<evidence type="ECO:0000256" key="3">
    <source>
        <dbReference type="ARBA" id="ARBA00022833"/>
    </source>
</evidence>
<protein>
    <recommendedName>
        <fullName evidence="7">THAP-type domain-containing protein</fullName>
    </recommendedName>
</protein>
<feature type="region of interest" description="Disordered" evidence="6">
    <location>
        <begin position="88"/>
        <end position="108"/>
    </location>
</feature>
<evidence type="ECO:0000256" key="1">
    <source>
        <dbReference type="ARBA" id="ARBA00022723"/>
    </source>
</evidence>
<dbReference type="InParanoid" id="A0A1X7UC57"/>
<dbReference type="Pfam" id="PF05485">
    <property type="entry name" value="THAP"/>
    <property type="match status" value="1"/>
</dbReference>
<dbReference type="InterPro" id="IPR006612">
    <property type="entry name" value="THAP_Znf"/>
</dbReference>
<name>A0A1X7UC57_AMPQE</name>
<accession>A0A1X7UC57</accession>
<keyword evidence="2 5" id="KW-0863">Zinc-finger</keyword>
<dbReference type="PANTHER" id="PTHR46927">
    <property type="entry name" value="AGAP005574-PA"/>
    <property type="match status" value="1"/>
</dbReference>
<dbReference type="AlphaFoldDB" id="A0A1X7UC57"/>
<evidence type="ECO:0000256" key="6">
    <source>
        <dbReference type="SAM" id="MobiDB-lite"/>
    </source>
</evidence>
<proteinExistence type="predicted"/>
<keyword evidence="1" id="KW-0479">Metal-binding</keyword>
<evidence type="ECO:0000256" key="2">
    <source>
        <dbReference type="ARBA" id="ARBA00022771"/>
    </source>
</evidence>
<sequence length="108" mass="12493">MPPYHSVVKCNNIRGKADVSFFRFPKNRVKNLAWVARLTRKNWKPSPHSRICSAHFVNANDQLDKGKEFNAEDCQDVDESTETVEDELVEVQGDEELNENVELEEDED</sequence>
<dbReference type="EnsemblMetazoa" id="Aqu2.1.25529_001">
    <property type="protein sequence ID" value="Aqu2.1.25529_001"/>
    <property type="gene ID" value="Aqu2.1.25529"/>
</dbReference>
<evidence type="ECO:0000313" key="8">
    <source>
        <dbReference type="EnsemblMetazoa" id="Aqu2.1.25529_001"/>
    </source>
</evidence>
<dbReference type="PANTHER" id="PTHR46927:SF3">
    <property type="entry name" value="THAP-TYPE DOMAIN-CONTAINING PROTEIN"/>
    <property type="match status" value="1"/>
</dbReference>
<evidence type="ECO:0000256" key="4">
    <source>
        <dbReference type="ARBA" id="ARBA00023125"/>
    </source>
</evidence>
<dbReference type="GO" id="GO:0008270">
    <property type="term" value="F:zinc ion binding"/>
    <property type="evidence" value="ECO:0007669"/>
    <property type="project" value="UniProtKB-KW"/>
</dbReference>
<organism evidence="8">
    <name type="scientific">Amphimedon queenslandica</name>
    <name type="common">Sponge</name>
    <dbReference type="NCBI Taxonomy" id="400682"/>
    <lineage>
        <taxon>Eukaryota</taxon>
        <taxon>Metazoa</taxon>
        <taxon>Porifera</taxon>
        <taxon>Demospongiae</taxon>
        <taxon>Heteroscleromorpha</taxon>
        <taxon>Haplosclerida</taxon>
        <taxon>Niphatidae</taxon>
        <taxon>Amphimedon</taxon>
    </lineage>
</organism>
<evidence type="ECO:0000259" key="7">
    <source>
        <dbReference type="PROSITE" id="PS50950"/>
    </source>
</evidence>
<dbReference type="OrthoDB" id="6141585at2759"/>
<dbReference type="Gene3D" id="6.20.210.20">
    <property type="entry name" value="THAP domain"/>
    <property type="match status" value="1"/>
</dbReference>
<keyword evidence="4 5" id="KW-0238">DNA-binding</keyword>
<dbReference type="GO" id="GO:0003677">
    <property type="term" value="F:DNA binding"/>
    <property type="evidence" value="ECO:0007669"/>
    <property type="project" value="UniProtKB-UniRule"/>
</dbReference>
<dbReference type="InterPro" id="IPR052224">
    <property type="entry name" value="THAP_domain_protein"/>
</dbReference>
<dbReference type="PROSITE" id="PS50950">
    <property type="entry name" value="ZF_THAP"/>
    <property type="match status" value="1"/>
</dbReference>
<reference evidence="8" key="1">
    <citation type="submission" date="2017-05" db="UniProtKB">
        <authorList>
            <consortium name="EnsemblMetazoa"/>
        </authorList>
    </citation>
    <scope>IDENTIFICATION</scope>
</reference>
<evidence type="ECO:0000256" key="5">
    <source>
        <dbReference type="PROSITE-ProRule" id="PRU00309"/>
    </source>
</evidence>
<dbReference type="SUPFAM" id="SSF57716">
    <property type="entry name" value="Glucocorticoid receptor-like (DNA-binding domain)"/>
    <property type="match status" value="1"/>
</dbReference>
<dbReference type="InterPro" id="IPR038441">
    <property type="entry name" value="THAP_Znf_sf"/>
</dbReference>
<keyword evidence="3" id="KW-0862">Zinc</keyword>